<organism evidence="1 2">
    <name type="scientific">Amanita thiersii Skay4041</name>
    <dbReference type="NCBI Taxonomy" id="703135"/>
    <lineage>
        <taxon>Eukaryota</taxon>
        <taxon>Fungi</taxon>
        <taxon>Dikarya</taxon>
        <taxon>Basidiomycota</taxon>
        <taxon>Agaricomycotina</taxon>
        <taxon>Agaricomycetes</taxon>
        <taxon>Agaricomycetidae</taxon>
        <taxon>Agaricales</taxon>
        <taxon>Pluteineae</taxon>
        <taxon>Amanitaceae</taxon>
        <taxon>Amanita</taxon>
    </lineage>
</organism>
<gene>
    <name evidence="1" type="ORF">AMATHDRAFT_47476</name>
</gene>
<accession>A0A2A9NIZ8</accession>
<evidence type="ECO:0000313" key="1">
    <source>
        <dbReference type="EMBL" id="PFH50965.1"/>
    </source>
</evidence>
<dbReference type="PANTHER" id="PTHR46572">
    <property type="entry name" value="RHO1 GDP-GTP EXCHANGE PROTEIN 1-RELATED"/>
    <property type="match status" value="1"/>
</dbReference>
<dbReference type="AlphaFoldDB" id="A0A2A9NIZ8"/>
<dbReference type="PANTHER" id="PTHR46572:SF2">
    <property type="entry name" value="RHO1 GDP-GTP EXCHANGE PROTEIN 1-RELATED"/>
    <property type="match status" value="1"/>
</dbReference>
<protein>
    <recommendedName>
        <fullName evidence="3">PH domain-containing protein</fullName>
    </recommendedName>
</protein>
<dbReference type="Proteomes" id="UP000242287">
    <property type="component" value="Unassembled WGS sequence"/>
</dbReference>
<dbReference type="InterPro" id="IPR052233">
    <property type="entry name" value="Rho-type_GEFs"/>
</dbReference>
<evidence type="ECO:0008006" key="3">
    <source>
        <dbReference type="Google" id="ProtNLM"/>
    </source>
</evidence>
<dbReference type="EMBL" id="KZ301994">
    <property type="protein sequence ID" value="PFH50965.1"/>
    <property type="molecule type" value="Genomic_DNA"/>
</dbReference>
<dbReference type="STRING" id="703135.A0A2A9NIZ8"/>
<keyword evidence="2" id="KW-1185">Reference proteome</keyword>
<sequence length="118" mass="13307">MTLWADSAVTHKEWVESITKQQQVMGERSAIFATMTLSERLFVGVNSRDPVKVLALPDVTQTDVLEDYHLLILLSVTKVFILHQRAPSLYFSTGGAKSDRSNGWFETCKANFFPCIIL</sequence>
<reference evidence="1 2" key="1">
    <citation type="submission" date="2014-02" db="EMBL/GenBank/DDBJ databases">
        <title>Transposable element dynamics among asymbiotic and ectomycorrhizal Amanita fungi.</title>
        <authorList>
            <consortium name="DOE Joint Genome Institute"/>
            <person name="Hess J."/>
            <person name="Skrede I."/>
            <person name="Wolfe B."/>
            <person name="LaButti K."/>
            <person name="Ohm R.A."/>
            <person name="Grigoriev I.V."/>
            <person name="Pringle A."/>
        </authorList>
    </citation>
    <scope>NUCLEOTIDE SEQUENCE [LARGE SCALE GENOMIC DNA]</scope>
    <source>
        <strain evidence="1 2">SKay4041</strain>
    </source>
</reference>
<name>A0A2A9NIZ8_9AGAR</name>
<proteinExistence type="predicted"/>
<evidence type="ECO:0000313" key="2">
    <source>
        <dbReference type="Proteomes" id="UP000242287"/>
    </source>
</evidence>